<sequence length="149" mass="17073">MWQKMPPLKREDLVMLPLCPLMGGTMPQKDRIRAAFAITREATTINPDEVRKIEAVIYAMADKFLESMDIEEIMEEIKMTRIGQKLVSAGIAEGLAEGIAEGHAEGMLEGEERVNRLTLLLLEDKRYEDIEKASKDREYQRQLFKEFGI</sequence>
<dbReference type="Proteomes" id="UP000245845">
    <property type="component" value="Unassembled WGS sequence"/>
</dbReference>
<protein>
    <submittedName>
        <fullName evidence="1">Uncharacterized protein</fullName>
    </submittedName>
</protein>
<accession>A0A2Y9CA50</accession>
<reference evidence="1 2" key="1">
    <citation type="submission" date="2018-05" db="EMBL/GenBank/DDBJ databases">
        <title>The Hungate 1000. A catalogue of reference genomes from the rumen microbiome.</title>
        <authorList>
            <person name="Kelly W."/>
        </authorList>
    </citation>
    <scope>NUCLEOTIDE SEQUENCE [LARGE SCALE GENOMIC DNA]</scope>
    <source>
        <strain evidence="1 2">NLAE-zl-C242</strain>
    </source>
</reference>
<comment type="caution">
    <text evidence="1">The sequence shown here is derived from an EMBL/GenBank/DDBJ whole genome shotgun (WGS) entry which is preliminary data.</text>
</comment>
<evidence type="ECO:0000313" key="1">
    <source>
        <dbReference type="EMBL" id="PWJ29021.1"/>
    </source>
</evidence>
<dbReference type="EMBL" id="QGDL01000007">
    <property type="protein sequence ID" value="PWJ29021.1"/>
    <property type="molecule type" value="Genomic_DNA"/>
</dbReference>
<gene>
    <name evidence="1" type="ORF">A8806_107170</name>
</gene>
<keyword evidence="2" id="KW-1185">Reference proteome</keyword>
<proteinExistence type="predicted"/>
<organism evidence="1 2">
    <name type="scientific">Faecalicatena orotica</name>
    <dbReference type="NCBI Taxonomy" id="1544"/>
    <lineage>
        <taxon>Bacteria</taxon>
        <taxon>Bacillati</taxon>
        <taxon>Bacillota</taxon>
        <taxon>Clostridia</taxon>
        <taxon>Lachnospirales</taxon>
        <taxon>Lachnospiraceae</taxon>
        <taxon>Faecalicatena</taxon>
    </lineage>
</organism>
<evidence type="ECO:0000313" key="2">
    <source>
        <dbReference type="Proteomes" id="UP000245845"/>
    </source>
</evidence>
<name>A0A2Y9CA50_9FIRM</name>
<dbReference type="AlphaFoldDB" id="A0A2Y9CA50"/>